<accession>A0A1G6T7W6</accession>
<proteinExistence type="predicted"/>
<dbReference type="Proteomes" id="UP000198757">
    <property type="component" value="Unassembled WGS sequence"/>
</dbReference>
<organism evidence="2 3">
    <name type="scientific">Niabella drilacis (strain DSM 25811 / CCM 8410 / CCUG 62505 / LMG 26954 / E90)</name>
    <dbReference type="NCBI Taxonomy" id="1285928"/>
    <lineage>
        <taxon>Bacteria</taxon>
        <taxon>Pseudomonadati</taxon>
        <taxon>Bacteroidota</taxon>
        <taxon>Chitinophagia</taxon>
        <taxon>Chitinophagales</taxon>
        <taxon>Chitinophagaceae</taxon>
        <taxon>Niabella</taxon>
    </lineage>
</organism>
<keyword evidence="3" id="KW-1185">Reference proteome</keyword>
<protein>
    <submittedName>
        <fullName evidence="2">Uncharacterized protein</fullName>
    </submittedName>
</protein>
<reference evidence="3" key="1">
    <citation type="submission" date="2016-10" db="EMBL/GenBank/DDBJ databases">
        <authorList>
            <person name="Varghese N."/>
            <person name="Submissions S."/>
        </authorList>
    </citation>
    <scope>NUCLEOTIDE SEQUENCE [LARGE SCALE GENOMIC DNA]</scope>
    <source>
        <strain evidence="3">DSM 25811 / CCM 8410 / LMG 26954 / E90</strain>
    </source>
</reference>
<evidence type="ECO:0000256" key="1">
    <source>
        <dbReference type="SAM" id="MobiDB-lite"/>
    </source>
</evidence>
<evidence type="ECO:0000313" key="3">
    <source>
        <dbReference type="Proteomes" id="UP000198757"/>
    </source>
</evidence>
<gene>
    <name evidence="2" type="ORF">SAMN04487894_107127</name>
</gene>
<dbReference type="RefSeq" id="WP_090390740.1">
    <property type="nucleotide sequence ID" value="NZ_FMZO01000007.1"/>
</dbReference>
<sequence length="120" mass="13260">MIKAAYIAVLQRSGPLNGCSFAQEMLKAQKKVFNFGQINRQTVLKGISPGARTVAVYRYGCPAKTGYSQNALQNVVSTLVQSRYLPSSLIKETEAGKRQMVEQLPPQKRAEPKSQTSRDL</sequence>
<dbReference type="EMBL" id="FMZO01000007">
    <property type="protein sequence ID" value="SDD25093.1"/>
    <property type="molecule type" value="Genomic_DNA"/>
</dbReference>
<evidence type="ECO:0000313" key="2">
    <source>
        <dbReference type="EMBL" id="SDD25093.1"/>
    </source>
</evidence>
<feature type="region of interest" description="Disordered" evidence="1">
    <location>
        <begin position="95"/>
        <end position="120"/>
    </location>
</feature>
<dbReference type="STRING" id="1285928.SAMN04487894_107127"/>
<dbReference type="AlphaFoldDB" id="A0A1G6T7W6"/>
<name>A0A1G6T7W6_NIADE</name>
<feature type="compositionally biased region" description="Basic and acidic residues" evidence="1">
    <location>
        <begin position="108"/>
        <end position="120"/>
    </location>
</feature>